<dbReference type="EMBL" id="BPLR01003803">
    <property type="protein sequence ID" value="GIX88899.1"/>
    <property type="molecule type" value="Genomic_DNA"/>
</dbReference>
<comment type="caution">
    <text evidence="1">The sequence shown here is derived from an EMBL/GenBank/DDBJ whole genome shotgun (WGS) entry which is preliminary data.</text>
</comment>
<protein>
    <submittedName>
        <fullName evidence="1">Uncharacterized protein</fullName>
    </submittedName>
</protein>
<sequence length="134" mass="15780">MDDITKYYLKKSYYCNFRYLIFVIIPIPDIGSLTHEMSRMTKAADGLDVAQGKKSDTRRFYNKVTFLCFCLHSNSCVKRTRFPPYTHNRILCHPFKWWSFLKVVFEEMSVSLPLCCCCVTLAHMASVRGKWVRN</sequence>
<accession>A0AAV4NVS8</accession>
<reference evidence="1 2" key="1">
    <citation type="submission" date="2021-06" db="EMBL/GenBank/DDBJ databases">
        <title>Caerostris extrusa draft genome.</title>
        <authorList>
            <person name="Kono N."/>
            <person name="Arakawa K."/>
        </authorList>
    </citation>
    <scope>NUCLEOTIDE SEQUENCE [LARGE SCALE GENOMIC DNA]</scope>
</reference>
<dbReference type="Proteomes" id="UP001054945">
    <property type="component" value="Unassembled WGS sequence"/>
</dbReference>
<proteinExistence type="predicted"/>
<name>A0AAV4NVS8_CAEEX</name>
<evidence type="ECO:0000313" key="1">
    <source>
        <dbReference type="EMBL" id="GIX88899.1"/>
    </source>
</evidence>
<gene>
    <name evidence="1" type="ORF">CEXT_735791</name>
</gene>
<organism evidence="1 2">
    <name type="scientific">Caerostris extrusa</name>
    <name type="common">Bark spider</name>
    <name type="synonym">Caerostris bankana</name>
    <dbReference type="NCBI Taxonomy" id="172846"/>
    <lineage>
        <taxon>Eukaryota</taxon>
        <taxon>Metazoa</taxon>
        <taxon>Ecdysozoa</taxon>
        <taxon>Arthropoda</taxon>
        <taxon>Chelicerata</taxon>
        <taxon>Arachnida</taxon>
        <taxon>Araneae</taxon>
        <taxon>Araneomorphae</taxon>
        <taxon>Entelegynae</taxon>
        <taxon>Araneoidea</taxon>
        <taxon>Araneidae</taxon>
        <taxon>Caerostris</taxon>
    </lineage>
</organism>
<evidence type="ECO:0000313" key="2">
    <source>
        <dbReference type="Proteomes" id="UP001054945"/>
    </source>
</evidence>
<dbReference type="AlphaFoldDB" id="A0AAV4NVS8"/>
<keyword evidence="2" id="KW-1185">Reference proteome</keyword>